<dbReference type="EMBL" id="QZAN01000066">
    <property type="protein sequence ID" value="THW60140.1"/>
    <property type="molecule type" value="Genomic_DNA"/>
</dbReference>
<organism evidence="2 3">
    <name type="scientific">Aureobasidium pullulans</name>
    <name type="common">Black yeast</name>
    <name type="synonym">Pullularia pullulans</name>
    <dbReference type="NCBI Taxonomy" id="5580"/>
    <lineage>
        <taxon>Eukaryota</taxon>
        <taxon>Fungi</taxon>
        <taxon>Dikarya</taxon>
        <taxon>Ascomycota</taxon>
        <taxon>Pezizomycotina</taxon>
        <taxon>Dothideomycetes</taxon>
        <taxon>Dothideomycetidae</taxon>
        <taxon>Dothideales</taxon>
        <taxon>Saccotheciaceae</taxon>
        <taxon>Aureobasidium</taxon>
    </lineage>
</organism>
<dbReference type="InterPro" id="IPR011009">
    <property type="entry name" value="Kinase-like_dom_sf"/>
</dbReference>
<sequence length="297" mass="34721">MEFSHNLQMHALPQASPYIIRRFWGIIHKRLLKFSKFYCHWSGAQFSNQIMQLPFGLVLKWSDGTRVEEVLAMEAARKAGMPVPCVICYGEHPDSPHALVSILMTRLPGHELGTVYETLDAAEQETILQEMDAYISSMRKWKSPWGEQRICSLSGTSIRSVRVPFHSMGPFDTEDQMNDYLLYPQGYHESYYDNEPDFLNLKKRVDVLFSDKHDIVYTHGDLKHHNIMVHDGHVSGFIDWESAGWYPEYWDFTTALRYQDEGFWWYDFVVKLGGHRYLVYKEAERALTSLTVDSYAW</sequence>
<dbReference type="Gene3D" id="3.90.1200.10">
    <property type="match status" value="1"/>
</dbReference>
<feature type="domain" description="Aminoglycoside phosphotransferase" evidence="1">
    <location>
        <begin position="68"/>
        <end position="258"/>
    </location>
</feature>
<dbReference type="Pfam" id="PF01636">
    <property type="entry name" value="APH"/>
    <property type="match status" value="1"/>
</dbReference>
<protein>
    <submittedName>
        <fullName evidence="2">APH-domain-containing protein</fullName>
    </submittedName>
</protein>
<evidence type="ECO:0000313" key="2">
    <source>
        <dbReference type="EMBL" id="THW60140.1"/>
    </source>
</evidence>
<dbReference type="PANTHER" id="PTHR21310:SF55">
    <property type="entry name" value="AMINOGLYCOSIDE PHOSPHOTRANSFERASE DOMAIN-CONTAINING PROTEIN"/>
    <property type="match status" value="1"/>
</dbReference>
<evidence type="ECO:0000259" key="1">
    <source>
        <dbReference type="Pfam" id="PF01636"/>
    </source>
</evidence>
<dbReference type="SUPFAM" id="SSF56112">
    <property type="entry name" value="Protein kinase-like (PK-like)"/>
    <property type="match status" value="1"/>
</dbReference>
<accession>A0A4S8Z8E2</accession>
<name>A0A4S8Z8E2_AURPU</name>
<dbReference type="AlphaFoldDB" id="A0A4S8Z8E2"/>
<dbReference type="InterPro" id="IPR051678">
    <property type="entry name" value="AGP_Transferase"/>
</dbReference>
<reference evidence="2 3" key="1">
    <citation type="submission" date="2018-10" db="EMBL/GenBank/DDBJ databases">
        <title>Fifty Aureobasidium pullulans genomes reveal a recombining polyextremotolerant generalist.</title>
        <authorList>
            <person name="Gostincar C."/>
            <person name="Turk M."/>
            <person name="Zajc J."/>
            <person name="Gunde-Cimerman N."/>
        </authorList>
    </citation>
    <scope>NUCLEOTIDE SEQUENCE [LARGE SCALE GENOMIC DNA]</scope>
    <source>
        <strain evidence="2 3">EXF-10751</strain>
    </source>
</reference>
<gene>
    <name evidence="2" type="ORF">D6D20_06020</name>
</gene>
<proteinExistence type="predicted"/>
<dbReference type="InterPro" id="IPR002575">
    <property type="entry name" value="Aminoglycoside_PTrfase"/>
</dbReference>
<comment type="caution">
    <text evidence="2">The sequence shown here is derived from an EMBL/GenBank/DDBJ whole genome shotgun (WGS) entry which is preliminary data.</text>
</comment>
<dbReference type="Proteomes" id="UP000310421">
    <property type="component" value="Unassembled WGS sequence"/>
</dbReference>
<dbReference type="PANTHER" id="PTHR21310">
    <property type="entry name" value="AMINOGLYCOSIDE PHOSPHOTRANSFERASE-RELATED-RELATED"/>
    <property type="match status" value="1"/>
</dbReference>
<evidence type="ECO:0000313" key="3">
    <source>
        <dbReference type="Proteomes" id="UP000310421"/>
    </source>
</evidence>